<reference evidence="2 3" key="1">
    <citation type="submission" date="2020-05" db="EMBL/GenBank/DDBJ databases">
        <title>DNA-SIP metagenomic assembled genomes.</title>
        <authorList>
            <person name="Yu J."/>
        </authorList>
    </citation>
    <scope>NUCLEOTIDE SEQUENCE [LARGE SCALE GENOMIC DNA]</scope>
    <source>
        <strain evidence="2">Bin5.27</strain>
    </source>
</reference>
<name>A0A850CEB1_9ACTN</name>
<dbReference type="AlphaFoldDB" id="A0A850CEB1"/>
<dbReference type="Proteomes" id="UP000574690">
    <property type="component" value="Unassembled WGS sequence"/>
</dbReference>
<comment type="caution">
    <text evidence="2">The sequence shown here is derived from an EMBL/GenBank/DDBJ whole genome shotgun (WGS) entry which is preliminary data.</text>
</comment>
<evidence type="ECO:0000313" key="3">
    <source>
        <dbReference type="Proteomes" id="UP000574690"/>
    </source>
</evidence>
<proteinExistence type="predicted"/>
<protein>
    <recommendedName>
        <fullName evidence="4">Peptidase inhibitor family I36</fullName>
    </recommendedName>
</protein>
<feature type="signal peptide" evidence="1">
    <location>
        <begin position="1"/>
        <end position="21"/>
    </location>
</feature>
<keyword evidence="1" id="KW-0732">Signal</keyword>
<accession>A0A850CEB1</accession>
<dbReference type="Gene3D" id="2.60.20.10">
    <property type="entry name" value="Crystallins"/>
    <property type="match status" value="1"/>
</dbReference>
<gene>
    <name evidence="2" type="ORF">HOQ43_18025</name>
</gene>
<evidence type="ECO:0000313" key="2">
    <source>
        <dbReference type="EMBL" id="NUQ90346.1"/>
    </source>
</evidence>
<feature type="chain" id="PRO_5039434555" description="Peptidase inhibitor family I36" evidence="1">
    <location>
        <begin position="22"/>
        <end position="134"/>
    </location>
</feature>
<evidence type="ECO:0008006" key="4">
    <source>
        <dbReference type="Google" id="ProtNLM"/>
    </source>
</evidence>
<evidence type="ECO:0000256" key="1">
    <source>
        <dbReference type="SAM" id="SignalP"/>
    </source>
</evidence>
<organism evidence="2 3">
    <name type="scientific">Glycomyces artemisiae</name>
    <dbReference type="NCBI Taxonomy" id="1076443"/>
    <lineage>
        <taxon>Bacteria</taxon>
        <taxon>Bacillati</taxon>
        <taxon>Actinomycetota</taxon>
        <taxon>Actinomycetes</taxon>
        <taxon>Glycomycetales</taxon>
        <taxon>Glycomycetaceae</taxon>
        <taxon>Glycomyces</taxon>
    </lineage>
</organism>
<dbReference type="EMBL" id="JABFXE010000756">
    <property type="protein sequence ID" value="NUQ90346.1"/>
    <property type="molecule type" value="Genomic_DNA"/>
</dbReference>
<sequence length="134" mass="14342">MRTRTTLRRAFGLVLATAAMGASLVVVHGAPAAAYTNHDGYCTSSEVCLYRDTSYHSCNDDYGSDISNYSGRTYADCASFSLNDSVSSFFNNAWYEGVDLYENSNYGGSSIGIGAGSGRTSMGVMDNAASSHYW</sequence>